<dbReference type="InterPro" id="IPR029044">
    <property type="entry name" value="Nucleotide-diphossugar_trans"/>
</dbReference>
<evidence type="ECO:0000313" key="3">
    <source>
        <dbReference type="EMBL" id="RHA76497.1"/>
    </source>
</evidence>
<comment type="caution">
    <text evidence="3">The sequence shown here is derived from an EMBL/GenBank/DDBJ whole genome shotgun (WGS) entry which is preliminary data.</text>
</comment>
<feature type="transmembrane region" description="Helical" evidence="1">
    <location>
        <begin position="27"/>
        <end position="50"/>
    </location>
</feature>
<dbReference type="Gene3D" id="3.90.550.10">
    <property type="entry name" value="Spore Coat Polysaccharide Biosynthesis Protein SpsA, Chain A"/>
    <property type="match status" value="1"/>
</dbReference>
<protein>
    <recommendedName>
        <fullName evidence="2">Glycosyltransferase 2-like domain-containing protein</fullName>
    </recommendedName>
</protein>
<proteinExistence type="predicted"/>
<evidence type="ECO:0000259" key="2">
    <source>
        <dbReference type="Pfam" id="PF00535"/>
    </source>
</evidence>
<dbReference type="EMBL" id="QSFT01000010">
    <property type="protein sequence ID" value="RHA76497.1"/>
    <property type="molecule type" value="Genomic_DNA"/>
</dbReference>
<dbReference type="InterPro" id="IPR001173">
    <property type="entry name" value="Glyco_trans_2-like"/>
</dbReference>
<sequence>MISFLLAVHEYFYGNNALYCYKKTNKIMWIISYVISLICCKSLYLYLYIIKFLNIYPSTRNSVVNQDIVVSLTSFPKRIDDVWMVVDSMCRQTMQPSIICITLSVKEFPEKEKNLPSRLLQYKKYGLKILWIENNLRPHNKYWAAMRKYSDKYIITIDDDIYYRQDLVAHLWELSQKFKDCVCTNNAASILNEDLELLSYNYWQSKNVISNYPSHNYIAKGYNGVIYPPSILKNKEAFNEELIAQTCLRADDLWLKANELINNVKVVKGDYYPTAIELSGSQKIALRRTNTNHINNENDKQWAHIDAELNITQLLQDLVRSEK</sequence>
<keyword evidence="1" id="KW-0472">Membrane</keyword>
<dbReference type="AlphaFoldDB" id="A0A413T169"/>
<keyword evidence="1" id="KW-1133">Transmembrane helix</keyword>
<evidence type="ECO:0000256" key="1">
    <source>
        <dbReference type="SAM" id="Phobius"/>
    </source>
</evidence>
<feature type="domain" description="Glycosyltransferase 2-like" evidence="2">
    <location>
        <begin position="120"/>
        <end position="206"/>
    </location>
</feature>
<accession>A0A413T169</accession>
<dbReference type="RefSeq" id="WP_118400259.1">
    <property type="nucleotide sequence ID" value="NZ_QSFT01000010.1"/>
</dbReference>
<evidence type="ECO:0000313" key="4">
    <source>
        <dbReference type="Proteomes" id="UP000283855"/>
    </source>
</evidence>
<gene>
    <name evidence="3" type="ORF">DW921_06465</name>
</gene>
<organism evidence="3 4">
    <name type="scientific">Phocaeicola coprophilus</name>
    <dbReference type="NCBI Taxonomy" id="387090"/>
    <lineage>
        <taxon>Bacteria</taxon>
        <taxon>Pseudomonadati</taxon>
        <taxon>Bacteroidota</taxon>
        <taxon>Bacteroidia</taxon>
        <taxon>Bacteroidales</taxon>
        <taxon>Bacteroidaceae</taxon>
        <taxon>Phocaeicola</taxon>
    </lineage>
</organism>
<dbReference type="Proteomes" id="UP000283855">
    <property type="component" value="Unassembled WGS sequence"/>
</dbReference>
<keyword evidence="1" id="KW-0812">Transmembrane</keyword>
<name>A0A413T169_9BACT</name>
<dbReference type="Pfam" id="PF00535">
    <property type="entry name" value="Glycos_transf_2"/>
    <property type="match status" value="1"/>
</dbReference>
<dbReference type="SUPFAM" id="SSF53448">
    <property type="entry name" value="Nucleotide-diphospho-sugar transferases"/>
    <property type="match status" value="1"/>
</dbReference>
<reference evidence="3 4" key="1">
    <citation type="submission" date="2018-08" db="EMBL/GenBank/DDBJ databases">
        <title>A genome reference for cultivated species of the human gut microbiota.</title>
        <authorList>
            <person name="Zou Y."/>
            <person name="Xue W."/>
            <person name="Luo G."/>
        </authorList>
    </citation>
    <scope>NUCLEOTIDE SEQUENCE [LARGE SCALE GENOMIC DNA]</scope>
    <source>
        <strain evidence="3 4">AM42-38</strain>
    </source>
</reference>